<keyword evidence="6" id="KW-1185">Reference proteome</keyword>
<accession>A0A198FPP0</accession>
<keyword evidence="3" id="KW-0804">Transcription</keyword>
<evidence type="ECO:0000256" key="2">
    <source>
        <dbReference type="ARBA" id="ARBA00023125"/>
    </source>
</evidence>
<dbReference type="InterPro" id="IPR000524">
    <property type="entry name" value="Tscrpt_reg_HTH_GntR"/>
</dbReference>
<organism evidence="5 6">
    <name type="scientific">Proteus myxofaciens ATCC 19692</name>
    <dbReference type="NCBI Taxonomy" id="1354337"/>
    <lineage>
        <taxon>Bacteria</taxon>
        <taxon>Pseudomonadati</taxon>
        <taxon>Pseudomonadota</taxon>
        <taxon>Gammaproteobacteria</taxon>
        <taxon>Enterobacterales</taxon>
        <taxon>Morganellaceae</taxon>
        <taxon>Proteus</taxon>
    </lineage>
</organism>
<dbReference type="CDD" id="cd07377">
    <property type="entry name" value="WHTH_GntR"/>
    <property type="match status" value="1"/>
</dbReference>
<feature type="domain" description="HTH gntR-type" evidence="4">
    <location>
        <begin position="8"/>
        <end position="77"/>
    </location>
</feature>
<name>A0A198FPP0_9GAMM</name>
<sequence length="80" mass="9145">MQVKPSPQILSQKISDIIRQKITIGELSPGEKLSETALSDSLAISRDTLREVFHLLTQEGLLTRTIHNFYMHLILKKMNK</sequence>
<dbReference type="InterPro" id="IPR036388">
    <property type="entry name" value="WH-like_DNA-bd_sf"/>
</dbReference>
<dbReference type="SUPFAM" id="SSF46785">
    <property type="entry name" value="Winged helix' DNA-binding domain"/>
    <property type="match status" value="1"/>
</dbReference>
<keyword evidence="2" id="KW-0238">DNA-binding</keyword>
<dbReference type="EMBL" id="LXEN01000098">
    <property type="protein sequence ID" value="OAT26740.1"/>
    <property type="molecule type" value="Genomic_DNA"/>
</dbReference>
<proteinExistence type="predicted"/>
<dbReference type="Proteomes" id="UP000094023">
    <property type="component" value="Unassembled WGS sequence"/>
</dbReference>
<dbReference type="Gene3D" id="1.10.10.10">
    <property type="entry name" value="Winged helix-like DNA-binding domain superfamily/Winged helix DNA-binding domain"/>
    <property type="match status" value="1"/>
</dbReference>
<comment type="caution">
    <text evidence="5">The sequence shown here is derived from an EMBL/GenBank/DDBJ whole genome shotgun (WGS) entry which is preliminary data.</text>
</comment>
<dbReference type="GO" id="GO:0003677">
    <property type="term" value="F:DNA binding"/>
    <property type="evidence" value="ECO:0007669"/>
    <property type="project" value="UniProtKB-KW"/>
</dbReference>
<dbReference type="AlphaFoldDB" id="A0A198FPP0"/>
<dbReference type="PROSITE" id="PS50949">
    <property type="entry name" value="HTH_GNTR"/>
    <property type="match status" value="1"/>
</dbReference>
<evidence type="ECO:0000313" key="6">
    <source>
        <dbReference type="Proteomes" id="UP000094023"/>
    </source>
</evidence>
<evidence type="ECO:0000256" key="1">
    <source>
        <dbReference type="ARBA" id="ARBA00023015"/>
    </source>
</evidence>
<evidence type="ECO:0000259" key="4">
    <source>
        <dbReference type="PROSITE" id="PS50949"/>
    </source>
</evidence>
<evidence type="ECO:0000256" key="3">
    <source>
        <dbReference type="ARBA" id="ARBA00023163"/>
    </source>
</evidence>
<dbReference type="Pfam" id="PF00392">
    <property type="entry name" value="GntR"/>
    <property type="match status" value="1"/>
</dbReference>
<protein>
    <submittedName>
        <fullName evidence="5">GntR family transcriptional regulator</fullName>
    </submittedName>
</protein>
<reference evidence="5 6" key="1">
    <citation type="submission" date="2016-04" db="EMBL/GenBank/DDBJ databases">
        <title>ATOL: Assembling a taxonomically balanced genome-scale reconstruction of the evolutionary history of the Enterobacteriaceae.</title>
        <authorList>
            <person name="Plunkett G.III."/>
            <person name="Neeno-Eckwall E.C."/>
            <person name="Glasner J.D."/>
            <person name="Perna N.T."/>
        </authorList>
    </citation>
    <scope>NUCLEOTIDE SEQUENCE [LARGE SCALE GENOMIC DNA]</scope>
    <source>
        <strain evidence="5 6">ATCC 19692</strain>
    </source>
</reference>
<dbReference type="GO" id="GO:0003700">
    <property type="term" value="F:DNA-binding transcription factor activity"/>
    <property type="evidence" value="ECO:0007669"/>
    <property type="project" value="InterPro"/>
</dbReference>
<dbReference type="SMART" id="SM00345">
    <property type="entry name" value="HTH_GNTR"/>
    <property type="match status" value="1"/>
</dbReference>
<dbReference type="InterPro" id="IPR036390">
    <property type="entry name" value="WH_DNA-bd_sf"/>
</dbReference>
<keyword evidence="1" id="KW-0805">Transcription regulation</keyword>
<dbReference type="STRING" id="1354337.M983_2067"/>
<evidence type="ECO:0000313" key="5">
    <source>
        <dbReference type="EMBL" id="OAT26740.1"/>
    </source>
</evidence>
<gene>
    <name evidence="5" type="ORF">M983_2067</name>
</gene>